<keyword evidence="4" id="KW-0503">Monooxygenase</keyword>
<evidence type="ECO:0000259" key="5">
    <source>
        <dbReference type="Pfam" id="PF00296"/>
    </source>
</evidence>
<dbReference type="SUPFAM" id="SSF51679">
    <property type="entry name" value="Bacterial luciferase-like"/>
    <property type="match status" value="1"/>
</dbReference>
<dbReference type="EMBL" id="CP035758">
    <property type="protein sequence ID" value="QBD75567.1"/>
    <property type="molecule type" value="Genomic_DNA"/>
</dbReference>
<dbReference type="InterPro" id="IPR036661">
    <property type="entry name" value="Luciferase-like_sf"/>
</dbReference>
<evidence type="ECO:0000256" key="2">
    <source>
        <dbReference type="ARBA" id="ARBA00022643"/>
    </source>
</evidence>
<dbReference type="InterPro" id="IPR050172">
    <property type="entry name" value="SsuD_RutA_monooxygenase"/>
</dbReference>
<name>A0A4P6JK67_KTERU</name>
<dbReference type="Pfam" id="PF00296">
    <property type="entry name" value="Bac_luciferase"/>
    <property type="match status" value="1"/>
</dbReference>
<feature type="domain" description="Luciferase-like" evidence="5">
    <location>
        <begin position="15"/>
        <end position="228"/>
    </location>
</feature>
<protein>
    <submittedName>
        <fullName evidence="6">LLM class F420-dependent oxidoreductase</fullName>
    </submittedName>
</protein>
<evidence type="ECO:0000256" key="1">
    <source>
        <dbReference type="ARBA" id="ARBA00022630"/>
    </source>
</evidence>
<dbReference type="GO" id="GO:0046306">
    <property type="term" value="P:alkanesulfonate catabolic process"/>
    <property type="evidence" value="ECO:0007669"/>
    <property type="project" value="TreeGrafter"/>
</dbReference>
<dbReference type="PANTHER" id="PTHR42847:SF4">
    <property type="entry name" value="ALKANESULFONATE MONOOXYGENASE-RELATED"/>
    <property type="match status" value="1"/>
</dbReference>
<keyword evidence="7" id="KW-1185">Reference proteome</keyword>
<dbReference type="InterPro" id="IPR019921">
    <property type="entry name" value="Lucif-like_OxRdtase_Rv2161c"/>
</dbReference>
<keyword evidence="3" id="KW-0560">Oxidoreductase</keyword>
<dbReference type="AlphaFoldDB" id="A0A4P6JK67"/>
<dbReference type="NCBIfam" id="TIGR03619">
    <property type="entry name" value="F420_Rv2161c"/>
    <property type="match status" value="1"/>
</dbReference>
<dbReference type="Gene3D" id="3.20.20.30">
    <property type="entry name" value="Luciferase-like domain"/>
    <property type="match status" value="1"/>
</dbReference>
<dbReference type="PANTHER" id="PTHR42847">
    <property type="entry name" value="ALKANESULFONATE MONOOXYGENASE"/>
    <property type="match status" value="1"/>
</dbReference>
<evidence type="ECO:0000313" key="7">
    <source>
        <dbReference type="Proteomes" id="UP000290365"/>
    </source>
</evidence>
<dbReference type="InterPro" id="IPR011251">
    <property type="entry name" value="Luciferase-like_dom"/>
</dbReference>
<sequence>MKFGLFAVNMYACSYPETAIQVAKLAEEAGFESLWAGEHVVLQSPRGPHSPMAPHDRILDPIVALTYLAAHTSRVRLGTGIIILPQRNPLVLAKELASLDELSGGRLICGVGVGYLESEFRALGIPFSDRGIRTDEYLAAMQAIWTQPNPAYHGRFVSFEGVQAHPQRNIPVVVGGESVPAYRRAVQRATGWYGFNLDPNFTASALADIRKAMQDAARPQELGELEISVTPAEPLTLEDVERFADLGVHRLIVMPLHKMPLQSRDASAIKDYVTMVGDTFIGRF</sequence>
<organism evidence="6 7">
    <name type="scientific">Ktedonosporobacter rubrisoli</name>
    <dbReference type="NCBI Taxonomy" id="2509675"/>
    <lineage>
        <taxon>Bacteria</taxon>
        <taxon>Bacillati</taxon>
        <taxon>Chloroflexota</taxon>
        <taxon>Ktedonobacteria</taxon>
        <taxon>Ktedonobacterales</taxon>
        <taxon>Ktedonosporobacteraceae</taxon>
        <taxon>Ktedonosporobacter</taxon>
    </lineage>
</organism>
<dbReference type="OrthoDB" id="9781803at2"/>
<evidence type="ECO:0000313" key="6">
    <source>
        <dbReference type="EMBL" id="QBD75567.1"/>
    </source>
</evidence>
<accession>A0A4P6JK67</accession>
<keyword evidence="1" id="KW-0285">Flavoprotein</keyword>
<dbReference type="GO" id="GO:0008726">
    <property type="term" value="F:alkanesulfonate monooxygenase activity"/>
    <property type="evidence" value="ECO:0007669"/>
    <property type="project" value="TreeGrafter"/>
</dbReference>
<proteinExistence type="predicted"/>
<gene>
    <name evidence="6" type="ORF">EPA93_05935</name>
</gene>
<dbReference type="Proteomes" id="UP000290365">
    <property type="component" value="Chromosome"/>
</dbReference>
<reference evidence="6 7" key="1">
    <citation type="submission" date="2019-01" db="EMBL/GenBank/DDBJ databases">
        <title>Ktedonosporobacter rubrisoli SCAWS-G2.</title>
        <authorList>
            <person name="Huang Y."/>
            <person name="Yan B."/>
        </authorList>
    </citation>
    <scope>NUCLEOTIDE SEQUENCE [LARGE SCALE GENOMIC DNA]</scope>
    <source>
        <strain evidence="6 7">SCAWS-G2</strain>
    </source>
</reference>
<dbReference type="RefSeq" id="WP_129886165.1">
    <property type="nucleotide sequence ID" value="NZ_CP035758.1"/>
</dbReference>
<evidence type="ECO:0000256" key="3">
    <source>
        <dbReference type="ARBA" id="ARBA00023002"/>
    </source>
</evidence>
<dbReference type="KEGG" id="kbs:EPA93_05935"/>
<evidence type="ECO:0000256" key="4">
    <source>
        <dbReference type="ARBA" id="ARBA00023033"/>
    </source>
</evidence>
<keyword evidence="2" id="KW-0288">FMN</keyword>